<evidence type="ECO:0000313" key="24">
    <source>
        <dbReference type="EMBL" id="AFH02742.1"/>
    </source>
</evidence>
<evidence type="ECO:0000256" key="11">
    <source>
        <dbReference type="ARBA" id="ARBA00022723"/>
    </source>
</evidence>
<comment type="catalytic activity">
    <reaction evidence="22">
        <text>ATP + H2O = ADP + phosphate + H(+)</text>
        <dbReference type="Rhea" id="RHEA:13065"/>
        <dbReference type="ChEBI" id="CHEBI:15377"/>
        <dbReference type="ChEBI" id="CHEBI:15378"/>
        <dbReference type="ChEBI" id="CHEBI:30616"/>
        <dbReference type="ChEBI" id="CHEBI:43474"/>
        <dbReference type="ChEBI" id="CHEBI:456216"/>
    </reaction>
</comment>
<evidence type="ECO:0000256" key="16">
    <source>
        <dbReference type="ARBA" id="ARBA00022840"/>
    </source>
</evidence>
<evidence type="ECO:0000256" key="3">
    <source>
        <dbReference type="ARBA" id="ARBA00004147"/>
    </source>
</evidence>
<evidence type="ECO:0000256" key="17">
    <source>
        <dbReference type="ARBA" id="ARBA00023124"/>
    </source>
</evidence>
<dbReference type="GO" id="GO:0003723">
    <property type="term" value="F:RNA binding"/>
    <property type="evidence" value="ECO:0007669"/>
    <property type="project" value="InterPro"/>
</dbReference>
<evidence type="ECO:0000256" key="19">
    <source>
        <dbReference type="ARBA" id="ARBA00023268"/>
    </source>
</evidence>
<keyword evidence="19" id="KW-0511">Multifunctional enzyme</keyword>
<evidence type="ECO:0000256" key="1">
    <source>
        <dbReference type="ARBA" id="ARBA00001936"/>
    </source>
</evidence>
<feature type="domain" description="CRESS-DNA virus Rep endonuclease" evidence="23">
    <location>
        <begin position="2"/>
        <end position="96"/>
    </location>
</feature>
<dbReference type="PROSITE" id="PS52020">
    <property type="entry name" value="CRESS_DNA_REP"/>
    <property type="match status" value="1"/>
</dbReference>
<dbReference type="GO" id="GO:0005524">
    <property type="term" value="F:ATP binding"/>
    <property type="evidence" value="ECO:0007669"/>
    <property type="project" value="UniProtKB-KW"/>
</dbReference>
<evidence type="ECO:0000256" key="18">
    <source>
        <dbReference type="ARBA" id="ARBA00023125"/>
    </source>
</evidence>
<evidence type="ECO:0000256" key="5">
    <source>
        <dbReference type="ARBA" id="ARBA00014531"/>
    </source>
</evidence>
<evidence type="ECO:0000256" key="6">
    <source>
        <dbReference type="ARBA" id="ARBA00022562"/>
    </source>
</evidence>
<evidence type="ECO:0000256" key="15">
    <source>
        <dbReference type="ARBA" id="ARBA00022806"/>
    </source>
</evidence>
<evidence type="ECO:0000256" key="20">
    <source>
        <dbReference type="ARBA" id="ARBA00030754"/>
    </source>
</evidence>
<dbReference type="SUPFAM" id="SSF52540">
    <property type="entry name" value="P-loop containing nucleoside triphosphate hydrolases"/>
    <property type="match status" value="1"/>
</dbReference>
<dbReference type="GO" id="GO:0003677">
    <property type="term" value="F:DNA binding"/>
    <property type="evidence" value="ECO:0007669"/>
    <property type="project" value="UniProtKB-KW"/>
</dbReference>
<evidence type="ECO:0000256" key="22">
    <source>
        <dbReference type="ARBA" id="ARBA00049360"/>
    </source>
</evidence>
<evidence type="ECO:0000256" key="12">
    <source>
        <dbReference type="ARBA" id="ARBA00022741"/>
    </source>
</evidence>
<sequence>MGQQVRCCVFTLNNYTEDDMIQLNEWDYKYLIYGKEIGKTNKTPHLQGYIEFNNRKYFSTLKAFNPNIHWEKRLGSQLQAINYCKKEGNYVEYGDKKVQGKRNDISYYKELALKEGMKKVVEEGNFQEIRTCELYLKYKEEERNFKPEVIWIHGESGSGKSLKASEEKDAYWKDKSQWWDGYDKHNTIIMDDFRSSDMKFDYLLRLLDRYPMRVQVKGSSRQMLSKKIIITSIYSPEEIYSHYAQYNNNREPINQLLRRIDKTMKLEQVRSRGNTIPDSNDGYEHIRTLLQSSFQDPFDSEIVDLQKEQ</sequence>
<reference evidence="24" key="1">
    <citation type="journal article" date="2012" name="J. Virol.">
        <title>Metagenomic analysis of viruses from bat fecal samples reveals many novel viruses in insectivorous bats in china.</title>
        <authorList>
            <person name="Ge X."/>
            <person name="Li Y."/>
            <person name="Yang X."/>
            <person name="Zhang H."/>
            <person name="Zhou P."/>
            <person name="Zhang Y."/>
            <person name="Shi Z."/>
        </authorList>
    </citation>
    <scope>NUCLEOTIDE SEQUENCE</scope>
</reference>
<keyword evidence="14" id="KW-0378">Hydrolase</keyword>
<evidence type="ECO:0000256" key="7">
    <source>
        <dbReference type="ARBA" id="ARBA00022679"/>
    </source>
</evidence>
<dbReference type="GO" id="GO:0004519">
    <property type="term" value="F:endonuclease activity"/>
    <property type="evidence" value="ECO:0007669"/>
    <property type="project" value="UniProtKB-KW"/>
</dbReference>
<dbReference type="EMBL" id="JN857329">
    <property type="protein sequence ID" value="AFH02742.1"/>
    <property type="molecule type" value="Genomic_DNA"/>
</dbReference>
<dbReference type="Gene3D" id="3.40.50.300">
    <property type="entry name" value="P-loop containing nucleotide triphosphate hydrolases"/>
    <property type="match status" value="1"/>
</dbReference>
<evidence type="ECO:0000256" key="2">
    <source>
        <dbReference type="ARBA" id="ARBA00001946"/>
    </source>
</evidence>
<dbReference type="GO" id="GO:0006260">
    <property type="term" value="P:DNA replication"/>
    <property type="evidence" value="ECO:0007669"/>
    <property type="project" value="UniProtKB-KW"/>
</dbReference>
<dbReference type="Pfam" id="PF00910">
    <property type="entry name" value="RNA_helicase"/>
    <property type="match status" value="1"/>
</dbReference>
<dbReference type="InterPro" id="IPR027417">
    <property type="entry name" value="P-loop_NTPase"/>
</dbReference>
<accession>H9XTK5</accession>
<keyword evidence="10" id="KW-0540">Nuclease</keyword>
<keyword evidence="17" id="KW-0190">Covalent protein-DNA linkage</keyword>
<keyword evidence="18" id="KW-0238">DNA-binding</keyword>
<dbReference type="Gene3D" id="3.40.1310.20">
    <property type="match status" value="1"/>
</dbReference>
<comment type="cofactor">
    <cofactor evidence="2">
        <name>Mg(2+)</name>
        <dbReference type="ChEBI" id="CHEBI:18420"/>
    </cofactor>
</comment>
<evidence type="ECO:0000256" key="8">
    <source>
        <dbReference type="ARBA" id="ARBA00022695"/>
    </source>
</evidence>
<keyword evidence="11" id="KW-0479">Metal-binding</keyword>
<keyword evidence="7" id="KW-0808">Transferase</keyword>
<dbReference type="InterPro" id="IPR049912">
    <property type="entry name" value="CRESS_DNA_REP"/>
</dbReference>
<proteinExistence type="inferred from homology"/>
<organism evidence="24">
    <name type="scientific">Circoviridae batCV-SC703</name>
    <dbReference type="NCBI Taxonomy" id="1169622"/>
    <lineage>
        <taxon>Viruses</taxon>
        <taxon>Monodnaviria</taxon>
        <taxon>Shotokuvirae</taxon>
        <taxon>Cressdnaviricota</taxon>
        <taxon>Arfiviricetes</taxon>
        <taxon>Jormunvirales</taxon>
        <taxon>Draupnirviridae</taxon>
        <taxon>Audaxivirus</taxon>
        <taxon>Audaxivirus bacesis</taxon>
    </lineage>
</organism>
<evidence type="ECO:0000256" key="10">
    <source>
        <dbReference type="ARBA" id="ARBA00022722"/>
    </source>
</evidence>
<evidence type="ECO:0000256" key="9">
    <source>
        <dbReference type="ARBA" id="ARBA00022705"/>
    </source>
</evidence>
<keyword evidence="9" id="KW-0235">DNA replication</keyword>
<name>H9XTK5_9VIRU</name>
<protein>
    <recommendedName>
        <fullName evidence="5">Replication-associated protein</fullName>
    </recommendedName>
    <alternativeName>
        <fullName evidence="20">ATP-dependent helicase Rep</fullName>
    </alternativeName>
    <alternativeName>
        <fullName evidence="21">RepP</fullName>
    </alternativeName>
</protein>
<keyword evidence="13" id="KW-0255">Endonuclease</keyword>
<comment type="cofactor">
    <cofactor evidence="1">
        <name>Mn(2+)</name>
        <dbReference type="ChEBI" id="CHEBI:29035"/>
    </cofactor>
</comment>
<dbReference type="GO" id="GO:0016787">
    <property type="term" value="F:hydrolase activity"/>
    <property type="evidence" value="ECO:0007669"/>
    <property type="project" value="UniProtKB-KW"/>
</dbReference>
<dbReference type="Pfam" id="PF02407">
    <property type="entry name" value="Viral_Rep"/>
    <property type="match status" value="1"/>
</dbReference>
<keyword evidence="16" id="KW-0067">ATP-binding</keyword>
<evidence type="ECO:0000256" key="13">
    <source>
        <dbReference type="ARBA" id="ARBA00022759"/>
    </source>
</evidence>
<evidence type="ECO:0000259" key="23">
    <source>
        <dbReference type="PROSITE" id="PS52020"/>
    </source>
</evidence>
<dbReference type="GO" id="GO:0003724">
    <property type="term" value="F:RNA helicase activity"/>
    <property type="evidence" value="ECO:0007669"/>
    <property type="project" value="InterPro"/>
</dbReference>
<dbReference type="InterPro" id="IPR000605">
    <property type="entry name" value="Helicase_SF3_ssDNA/RNA_vir"/>
</dbReference>
<keyword evidence="6" id="KW-1048">Host nucleus</keyword>
<evidence type="ECO:0000256" key="14">
    <source>
        <dbReference type="ARBA" id="ARBA00022801"/>
    </source>
</evidence>
<dbReference type="GO" id="GO:0016779">
    <property type="term" value="F:nucleotidyltransferase activity"/>
    <property type="evidence" value="ECO:0007669"/>
    <property type="project" value="UniProtKB-KW"/>
</dbReference>
<keyword evidence="12" id="KW-0547">Nucleotide-binding</keyword>
<comment type="similarity">
    <text evidence="4">Belongs to the nanoviruses/circoviruses replication-associated protein family.</text>
</comment>
<dbReference type="GO" id="GO:0046872">
    <property type="term" value="F:metal ion binding"/>
    <property type="evidence" value="ECO:0007669"/>
    <property type="project" value="UniProtKB-KW"/>
</dbReference>
<keyword evidence="15" id="KW-0347">Helicase</keyword>
<evidence type="ECO:0000256" key="21">
    <source>
        <dbReference type="ARBA" id="ARBA00032243"/>
    </source>
</evidence>
<comment type="subcellular location">
    <subcellularLocation>
        <location evidence="3">Host nucleus</location>
    </subcellularLocation>
</comment>
<keyword evidence="8" id="KW-0548">Nucleotidyltransferase</keyword>
<dbReference type="GO" id="GO:0042025">
    <property type="term" value="C:host cell nucleus"/>
    <property type="evidence" value="ECO:0007669"/>
    <property type="project" value="UniProtKB-SubCell"/>
</dbReference>
<evidence type="ECO:0000256" key="4">
    <source>
        <dbReference type="ARBA" id="ARBA00008545"/>
    </source>
</evidence>